<evidence type="ECO:0000313" key="1">
    <source>
        <dbReference type="EMBL" id="CAB3996922.1"/>
    </source>
</evidence>
<gene>
    <name evidence="1" type="ORF">PACLA_8A010120</name>
</gene>
<comment type="caution">
    <text evidence="1">The sequence shown here is derived from an EMBL/GenBank/DDBJ whole genome shotgun (WGS) entry which is preliminary data.</text>
</comment>
<name>A0A7D9I2L9_PARCT</name>
<dbReference type="Proteomes" id="UP001152795">
    <property type="component" value="Unassembled WGS sequence"/>
</dbReference>
<proteinExistence type="predicted"/>
<sequence length="280" mass="30886">MGQKQFKDFVQQRWTGPLQQQPNNEQGETKVQFTDTMHKNNAITFDSLYQVAEGGKKKEKNTMLRADRSVLQRLIVAYGAGREVDLHNVLSHQLMSVPISLAETNGKLRTGQKAALADVLTRGIECPSAIDLQGSGCLLIDGMTFGAYEDRFEDAVLVADHEEADTRLVVHAIVNSCDTVVMSARNTDVLLLLVAHLPRRLLNWFADYLNNRRQRVVMDGATSQWTPVTSGVPQGSILGSMLSNVAPDVNNKAIPALFADDTKLYKNITSVNDATSCKKL</sequence>
<accession>A0A7D9I2L9</accession>
<dbReference type="AlphaFoldDB" id="A0A7D9I2L9"/>
<dbReference type="OrthoDB" id="7387685at2759"/>
<evidence type="ECO:0000313" key="2">
    <source>
        <dbReference type="Proteomes" id="UP001152795"/>
    </source>
</evidence>
<dbReference type="PANTHER" id="PTHR33332">
    <property type="entry name" value="REVERSE TRANSCRIPTASE DOMAIN-CONTAINING PROTEIN"/>
    <property type="match status" value="1"/>
</dbReference>
<organism evidence="1 2">
    <name type="scientific">Paramuricea clavata</name>
    <name type="common">Red gorgonian</name>
    <name type="synonym">Violescent sea-whip</name>
    <dbReference type="NCBI Taxonomy" id="317549"/>
    <lineage>
        <taxon>Eukaryota</taxon>
        <taxon>Metazoa</taxon>
        <taxon>Cnidaria</taxon>
        <taxon>Anthozoa</taxon>
        <taxon>Octocorallia</taxon>
        <taxon>Malacalcyonacea</taxon>
        <taxon>Plexauridae</taxon>
        <taxon>Paramuricea</taxon>
    </lineage>
</organism>
<reference evidence="1" key="1">
    <citation type="submission" date="2020-04" db="EMBL/GenBank/DDBJ databases">
        <authorList>
            <person name="Alioto T."/>
            <person name="Alioto T."/>
            <person name="Gomez Garrido J."/>
        </authorList>
    </citation>
    <scope>NUCLEOTIDE SEQUENCE</scope>
    <source>
        <strain evidence="1">A484AB</strain>
    </source>
</reference>
<dbReference type="EMBL" id="CACRXK020002976">
    <property type="protein sequence ID" value="CAB3996922.1"/>
    <property type="molecule type" value="Genomic_DNA"/>
</dbReference>
<keyword evidence="2" id="KW-1185">Reference proteome</keyword>
<protein>
    <submittedName>
        <fullName evidence="1">Uncharacterized protein</fullName>
    </submittedName>
</protein>